<dbReference type="RefSeq" id="WP_066918995.1">
    <property type="nucleotide sequence ID" value="NZ_CP011971.1"/>
</dbReference>
<evidence type="ECO:0000259" key="7">
    <source>
        <dbReference type="Pfam" id="PF06271"/>
    </source>
</evidence>
<evidence type="ECO:0000256" key="3">
    <source>
        <dbReference type="ARBA" id="ARBA00022692"/>
    </source>
</evidence>
<dbReference type="EMBL" id="CP011971">
    <property type="protein sequence ID" value="AMN46333.1"/>
    <property type="molecule type" value="Genomic_DNA"/>
</dbReference>
<dbReference type="PANTHER" id="PTHR36115:SF10">
    <property type="entry name" value="RDD DOMAIN-CONTAINING PROTEIN"/>
    <property type="match status" value="1"/>
</dbReference>
<dbReference type="STRING" id="465721.ACG33_04260"/>
<comment type="subcellular location">
    <subcellularLocation>
        <location evidence="1">Cell membrane</location>
        <topology evidence="1">Multi-pass membrane protein</topology>
    </subcellularLocation>
</comment>
<sequence length="157" mass="17754">MNPPSPRASAAPSRARDSAGVTRRFGAMLYDSLVVIALLMVVTALLMIPLDGEPISAERVGIFEYVYQGLLVSMTAGFFGLFWTRRGQTLGMMAWRLKLQRMDGRPIGWRDALLRLAGATISLGLLGLGYFWIWIDRDRLAWHDRWSRTRVCVLPKR</sequence>
<feature type="transmembrane region" description="Helical" evidence="6">
    <location>
        <begin position="112"/>
        <end position="135"/>
    </location>
</feature>
<evidence type="ECO:0000256" key="1">
    <source>
        <dbReference type="ARBA" id="ARBA00004651"/>
    </source>
</evidence>
<protein>
    <recommendedName>
        <fullName evidence="7">RDD domain-containing protein</fullName>
    </recommendedName>
</protein>
<keyword evidence="3 6" id="KW-0812">Transmembrane</keyword>
<evidence type="ECO:0000256" key="6">
    <source>
        <dbReference type="SAM" id="Phobius"/>
    </source>
</evidence>
<dbReference type="PANTHER" id="PTHR36115">
    <property type="entry name" value="PROLINE-RICH ANTIGEN HOMOLOG-RELATED"/>
    <property type="match status" value="1"/>
</dbReference>
<dbReference type="InterPro" id="IPR010432">
    <property type="entry name" value="RDD"/>
</dbReference>
<evidence type="ECO:0000313" key="9">
    <source>
        <dbReference type="Proteomes" id="UP000070250"/>
    </source>
</evidence>
<feature type="transmembrane region" description="Helical" evidence="6">
    <location>
        <begin position="28"/>
        <end position="50"/>
    </location>
</feature>
<keyword evidence="9" id="KW-1185">Reference proteome</keyword>
<keyword evidence="4 6" id="KW-1133">Transmembrane helix</keyword>
<feature type="domain" description="RDD" evidence="7">
    <location>
        <begin position="19"/>
        <end position="147"/>
    </location>
</feature>
<proteinExistence type="predicted"/>
<evidence type="ECO:0000313" key="8">
    <source>
        <dbReference type="EMBL" id="AMN46333.1"/>
    </source>
</evidence>
<dbReference type="InterPro" id="IPR051791">
    <property type="entry name" value="Pra-immunoreactive"/>
</dbReference>
<reference evidence="8 9" key="1">
    <citation type="submission" date="2015-06" db="EMBL/GenBank/DDBJ databases">
        <title>A Comprehensive Approach to Explore the Metabolic and Phylogenetic Diversity of Bacterial Steroid Degradation in the Environment: Testosterone as an Example.</title>
        <authorList>
            <person name="Yang F.-C."/>
            <person name="Chen Y.-L."/>
            <person name="Yu C.-P."/>
            <person name="Tang S.-L."/>
            <person name="Wang P.-H."/>
            <person name="Ismail W."/>
            <person name="Wang C.-H."/>
            <person name="Yang C.-Y."/>
            <person name="Chiang Y.-R."/>
        </authorList>
    </citation>
    <scope>NUCLEOTIDE SEQUENCE [LARGE SCALE GENOMIC DNA]</scope>
    <source>
        <strain evidence="8 9">DSM 18526</strain>
    </source>
</reference>
<feature type="transmembrane region" description="Helical" evidence="6">
    <location>
        <begin position="62"/>
        <end position="83"/>
    </location>
</feature>
<dbReference type="GO" id="GO:0005886">
    <property type="term" value="C:plasma membrane"/>
    <property type="evidence" value="ECO:0007669"/>
    <property type="project" value="UniProtKB-SubCell"/>
</dbReference>
<accession>A0A127F7B5</accession>
<keyword evidence="2" id="KW-1003">Cell membrane</keyword>
<dbReference type="OrthoDB" id="9793824at2"/>
<name>A0A127F7B5_STEDE</name>
<evidence type="ECO:0000256" key="4">
    <source>
        <dbReference type="ARBA" id="ARBA00022989"/>
    </source>
</evidence>
<dbReference type="AlphaFoldDB" id="A0A127F7B5"/>
<dbReference type="Pfam" id="PF06271">
    <property type="entry name" value="RDD"/>
    <property type="match status" value="1"/>
</dbReference>
<dbReference type="Proteomes" id="UP000070250">
    <property type="component" value="Chromosome"/>
</dbReference>
<keyword evidence="5 6" id="KW-0472">Membrane</keyword>
<organism evidence="8 9">
    <name type="scientific">Steroidobacter denitrificans</name>
    <dbReference type="NCBI Taxonomy" id="465721"/>
    <lineage>
        <taxon>Bacteria</taxon>
        <taxon>Pseudomonadati</taxon>
        <taxon>Pseudomonadota</taxon>
        <taxon>Gammaproteobacteria</taxon>
        <taxon>Steroidobacterales</taxon>
        <taxon>Steroidobacteraceae</taxon>
        <taxon>Steroidobacter</taxon>
    </lineage>
</organism>
<gene>
    <name evidence="8" type="ORF">ACG33_04260</name>
</gene>
<evidence type="ECO:0000256" key="5">
    <source>
        <dbReference type="ARBA" id="ARBA00023136"/>
    </source>
</evidence>
<evidence type="ECO:0000256" key="2">
    <source>
        <dbReference type="ARBA" id="ARBA00022475"/>
    </source>
</evidence>
<dbReference type="KEGG" id="sdf:ACG33_04260"/>